<evidence type="ECO:0000256" key="2">
    <source>
        <dbReference type="ARBA" id="ARBA00004496"/>
    </source>
</evidence>
<keyword evidence="10 14" id="KW-0418">Kinase</keyword>
<evidence type="ECO:0000313" key="18">
    <source>
        <dbReference type="Proteomes" id="UP000006035"/>
    </source>
</evidence>
<evidence type="ECO:0000256" key="4">
    <source>
        <dbReference type="ARBA" id="ARBA00006087"/>
    </source>
</evidence>
<sequence>MIDGKRLQIDDKGILKMDEWMNYEQFDRQTWHRFFPTDSVRLSQDNLDEIKSLNDRISLTDVQDVYLPLIKLLQLHYQNFLEWQMQKANFLQQPVRRVPYIIGIAGSVAVGKSTIARLLSILLNKLLPDKRVELMTTDGFLYPNAELKRRGIMDRKGFPESYDMEKLLKFLNDVKAGEPVVTAPTYSHQVYDVQPDKPLVIDHPDILIVEGINTLQLPSNQRLYVSDYFDWSIYVDADPDLIECWYLQRFGLLLKTAFTDPSNYYYPYSQGNQEEAFAMAKDVWRRVDLPNLTDFILPTKTRANLILHKTHGHVVDRLYLRRG</sequence>
<comment type="catalytic activity">
    <reaction evidence="1 14 15">
        <text>(R)-pantothenate + ATP = (R)-4'-phosphopantothenate + ADP + H(+)</text>
        <dbReference type="Rhea" id="RHEA:16373"/>
        <dbReference type="ChEBI" id="CHEBI:10986"/>
        <dbReference type="ChEBI" id="CHEBI:15378"/>
        <dbReference type="ChEBI" id="CHEBI:29032"/>
        <dbReference type="ChEBI" id="CHEBI:30616"/>
        <dbReference type="ChEBI" id="CHEBI:456216"/>
        <dbReference type="EC" id="2.7.1.33"/>
    </reaction>
</comment>
<dbReference type="PIRSF" id="PIRSF000545">
    <property type="entry name" value="Pantothenate_kin"/>
    <property type="match status" value="1"/>
</dbReference>
<proteinExistence type="inferred from homology"/>
<evidence type="ECO:0000256" key="13">
    <source>
        <dbReference type="ARBA" id="ARBA00032866"/>
    </source>
</evidence>
<dbReference type="SUPFAM" id="SSF52540">
    <property type="entry name" value="P-loop containing nucleoside triphosphate hydrolases"/>
    <property type="match status" value="1"/>
</dbReference>
<protein>
    <recommendedName>
        <fullName evidence="6 14">Pantothenate kinase</fullName>
        <ecNumber evidence="5 14">2.7.1.33</ecNumber>
    </recommendedName>
    <alternativeName>
        <fullName evidence="13 14">Pantothenic acid kinase</fullName>
    </alternativeName>
</protein>
<keyword evidence="7 14" id="KW-0963">Cytoplasm</keyword>
<keyword evidence="9 14" id="KW-0547">Nucleotide-binding</keyword>
<dbReference type="CDD" id="cd02025">
    <property type="entry name" value="PanK"/>
    <property type="match status" value="1"/>
</dbReference>
<evidence type="ECO:0000256" key="1">
    <source>
        <dbReference type="ARBA" id="ARBA00001206"/>
    </source>
</evidence>
<comment type="similarity">
    <text evidence="4 14 15">Belongs to the prokaryotic pantothenate kinase family.</text>
</comment>
<dbReference type="InterPro" id="IPR004566">
    <property type="entry name" value="PanK"/>
</dbReference>
<dbReference type="Pfam" id="PF00485">
    <property type="entry name" value="PRK"/>
    <property type="match status" value="1"/>
</dbReference>
<keyword evidence="18" id="KW-1185">Reference proteome</keyword>
<evidence type="ECO:0000256" key="12">
    <source>
        <dbReference type="ARBA" id="ARBA00022993"/>
    </source>
</evidence>
<dbReference type="PANTHER" id="PTHR10285">
    <property type="entry name" value="URIDINE KINASE"/>
    <property type="match status" value="1"/>
</dbReference>
<dbReference type="HAMAP" id="MF_00215">
    <property type="entry name" value="Pantothen_kinase_1"/>
    <property type="match status" value="1"/>
</dbReference>
<evidence type="ECO:0000256" key="6">
    <source>
        <dbReference type="ARBA" id="ARBA00015080"/>
    </source>
</evidence>
<comment type="caution">
    <text evidence="17">The sequence shown here is derived from an EMBL/GenBank/DDBJ whole genome shotgun (WGS) entry which is preliminary data.</text>
</comment>
<evidence type="ECO:0000256" key="5">
    <source>
        <dbReference type="ARBA" id="ARBA00012102"/>
    </source>
</evidence>
<dbReference type="EMBL" id="AFTL01000008">
    <property type="protein sequence ID" value="EGS38532.1"/>
    <property type="molecule type" value="Genomic_DNA"/>
</dbReference>
<evidence type="ECO:0000313" key="17">
    <source>
        <dbReference type="EMBL" id="EGS38532.1"/>
    </source>
</evidence>
<dbReference type="Gene3D" id="3.40.50.300">
    <property type="entry name" value="P-loop containing nucleotide triphosphate hydrolases"/>
    <property type="match status" value="1"/>
</dbReference>
<keyword evidence="8 14" id="KW-0808">Transferase</keyword>
<gene>
    <name evidence="14 17" type="primary">coaA</name>
    <name evidence="17" type="ORF">HMPREF9102_1662</name>
</gene>
<evidence type="ECO:0000256" key="3">
    <source>
        <dbReference type="ARBA" id="ARBA00005225"/>
    </source>
</evidence>
<dbReference type="InterPro" id="IPR006083">
    <property type="entry name" value="PRK/URK"/>
</dbReference>
<evidence type="ECO:0000256" key="10">
    <source>
        <dbReference type="ARBA" id="ARBA00022777"/>
    </source>
</evidence>
<feature type="binding site" evidence="14">
    <location>
        <begin position="106"/>
        <end position="113"/>
    </location>
    <ligand>
        <name>ATP</name>
        <dbReference type="ChEBI" id="CHEBI:30616"/>
    </ligand>
</feature>
<evidence type="ECO:0000256" key="9">
    <source>
        <dbReference type="ARBA" id="ARBA00022741"/>
    </source>
</evidence>
<dbReference type="InterPro" id="IPR027417">
    <property type="entry name" value="P-loop_NTPase"/>
</dbReference>
<evidence type="ECO:0000256" key="15">
    <source>
        <dbReference type="RuleBase" id="RU003530"/>
    </source>
</evidence>
<evidence type="ECO:0000256" key="11">
    <source>
        <dbReference type="ARBA" id="ARBA00022840"/>
    </source>
</evidence>
<name>A0ABP2LB54_9LACO</name>
<evidence type="ECO:0000256" key="14">
    <source>
        <dbReference type="HAMAP-Rule" id="MF_00215"/>
    </source>
</evidence>
<evidence type="ECO:0000256" key="8">
    <source>
        <dbReference type="ARBA" id="ARBA00022679"/>
    </source>
</evidence>
<comment type="subcellular location">
    <subcellularLocation>
        <location evidence="2 14 15">Cytoplasm</location>
    </subcellularLocation>
</comment>
<reference evidence="17 18" key="1">
    <citation type="submission" date="2011-05" db="EMBL/GenBank/DDBJ databases">
        <authorList>
            <person name="Durkin A.S."/>
            <person name="Kim M."/>
            <person name="Radune D."/>
            <person name="Hostetler J."/>
            <person name="Torralba M."/>
            <person name="Gillis M."/>
            <person name="Methe B."/>
            <person name="Sutton G."/>
            <person name="Nelson K.E."/>
        </authorList>
    </citation>
    <scope>NUCLEOTIDE SEQUENCE [LARGE SCALE GENOMIC DNA]</scope>
    <source>
        <strain evidence="17 18">F0423</strain>
    </source>
</reference>
<organism evidence="17 18">
    <name type="scientific">Limosilactobacillus oris F0423</name>
    <dbReference type="NCBI Taxonomy" id="944562"/>
    <lineage>
        <taxon>Bacteria</taxon>
        <taxon>Bacillati</taxon>
        <taxon>Bacillota</taxon>
        <taxon>Bacilli</taxon>
        <taxon>Lactobacillales</taxon>
        <taxon>Lactobacillaceae</taxon>
        <taxon>Limosilactobacillus</taxon>
    </lineage>
</organism>
<accession>A0ABP2LB54</accession>
<dbReference type="Proteomes" id="UP000006035">
    <property type="component" value="Unassembled WGS sequence"/>
</dbReference>
<dbReference type="GO" id="GO:0004594">
    <property type="term" value="F:pantothenate kinase activity"/>
    <property type="evidence" value="ECO:0007669"/>
    <property type="project" value="UniProtKB-EC"/>
</dbReference>
<evidence type="ECO:0000256" key="7">
    <source>
        <dbReference type="ARBA" id="ARBA00022490"/>
    </source>
</evidence>
<evidence type="ECO:0000259" key="16">
    <source>
        <dbReference type="Pfam" id="PF00485"/>
    </source>
</evidence>
<keyword evidence="11 14" id="KW-0067">ATP-binding</keyword>
<comment type="pathway">
    <text evidence="3 14 15">Cofactor biosynthesis; coenzyme A biosynthesis; CoA from (R)-pantothenate: step 1/5.</text>
</comment>
<feature type="domain" description="Phosphoribulokinase/uridine kinase" evidence="16">
    <location>
        <begin position="101"/>
        <end position="249"/>
    </location>
</feature>
<keyword evidence="12 14" id="KW-0173">Coenzyme A biosynthesis</keyword>
<dbReference type="NCBIfam" id="TIGR00554">
    <property type="entry name" value="panK_bact"/>
    <property type="match status" value="1"/>
</dbReference>
<dbReference type="EC" id="2.7.1.33" evidence="5 14"/>